<sequence>MVAKSKTGKYGDIPGVSCTPRIPKLKFCGVPMSKIVRLVGIERVLDPHVFCRNADLRPFHFGLLNNMASVRSSDFHEEVHIGLKTILVVTAINFAYLAQLMAIIGSGFLAQPITELFNESSLSVWPSSIITIFTTVLTLPVSQAADYWGRKWFLVLLMLCGFAGALIIGRASSMAMVIGGFCVLGTSFGSQSLLFAVVSEVLPRKHRPIAQATVNLTAGLGAVAGLLMGGALLRYNNLENYRIYFYVLAGIFMASSVLCLFCYNPPPREAQVALSTREKLRRLDWIGIGTFSPGLTLFCVGLAWSQNPYSWSNAHILAPFIIGVVLLIAFILYEWRWKSDGILHHGLFKRRNLPISLGIAFAEGLSFFTCNNYYPYETSLFTGGSLWTVGLHFTILFFASVAFAPVAGIWSSTRKVVRSPLLLGASCLVIFNILMATITPHTNLSVLWGYPVFAGLGLGMILPIVMVAAQLDTPPELISLTSGLITSIRSFGSAIGLAINNAIIHDSLSKNLAPKIAAAVLPLGFPQASLPALIGALSSGSAAAVQSVPGVTPAIGMAAAAAFKDAYSIAFRNAWITAGCFVFVAAVATLFLVNPSKEFNSHIDAPAEEKVLQTQAEIEAGPYHDKEASHHAHHETIDQ</sequence>
<dbReference type="Gene3D" id="1.20.1250.20">
    <property type="entry name" value="MFS general substrate transporter like domains"/>
    <property type="match status" value="1"/>
</dbReference>
<keyword evidence="9" id="KW-1185">Reference proteome</keyword>
<dbReference type="SUPFAM" id="SSF103473">
    <property type="entry name" value="MFS general substrate transporter"/>
    <property type="match status" value="1"/>
</dbReference>
<dbReference type="PROSITE" id="PS50850">
    <property type="entry name" value="MFS"/>
    <property type="match status" value="1"/>
</dbReference>
<dbReference type="GO" id="GO:0022857">
    <property type="term" value="F:transmembrane transporter activity"/>
    <property type="evidence" value="ECO:0007669"/>
    <property type="project" value="InterPro"/>
</dbReference>
<feature type="transmembrane region" description="Helical" evidence="6">
    <location>
        <begin position="421"/>
        <end position="438"/>
    </location>
</feature>
<keyword evidence="4 6" id="KW-1133">Transmembrane helix</keyword>
<evidence type="ECO:0000313" key="8">
    <source>
        <dbReference type="EMBL" id="KAJ5541546.1"/>
    </source>
</evidence>
<dbReference type="AlphaFoldDB" id="A0AAD6GGR5"/>
<gene>
    <name evidence="8" type="ORF">N7494_006622</name>
</gene>
<feature type="transmembrane region" description="Helical" evidence="6">
    <location>
        <begin position="209"/>
        <end position="231"/>
    </location>
</feature>
<feature type="transmembrane region" description="Helical" evidence="6">
    <location>
        <begin position="175"/>
        <end position="197"/>
    </location>
</feature>
<dbReference type="CDD" id="cd06179">
    <property type="entry name" value="MFS_TRI12_like"/>
    <property type="match status" value="1"/>
</dbReference>
<keyword evidence="2" id="KW-0813">Transport</keyword>
<dbReference type="PANTHER" id="PTHR23501:SF195">
    <property type="entry name" value="PEP5"/>
    <property type="match status" value="1"/>
</dbReference>
<feature type="transmembrane region" description="Helical" evidence="6">
    <location>
        <begin position="575"/>
        <end position="593"/>
    </location>
</feature>
<feature type="transmembrane region" description="Helical" evidence="6">
    <location>
        <begin position="386"/>
        <end position="409"/>
    </location>
</feature>
<feature type="domain" description="Major facilitator superfamily (MFS) profile" evidence="7">
    <location>
        <begin position="86"/>
        <end position="597"/>
    </location>
</feature>
<dbReference type="InterPro" id="IPR053791">
    <property type="entry name" value="MFS_Tri12-like"/>
</dbReference>
<protein>
    <recommendedName>
        <fullName evidence="7">Major facilitator superfamily (MFS) profile domain-containing protein</fullName>
    </recommendedName>
</protein>
<feature type="transmembrane region" description="Helical" evidence="6">
    <location>
        <begin position="86"/>
        <end position="110"/>
    </location>
</feature>
<dbReference type="EMBL" id="JAQIZZ010000005">
    <property type="protein sequence ID" value="KAJ5541546.1"/>
    <property type="molecule type" value="Genomic_DNA"/>
</dbReference>
<dbReference type="InterPro" id="IPR010573">
    <property type="entry name" value="MFS_Str1/Tri12-like"/>
</dbReference>
<dbReference type="Proteomes" id="UP001220324">
    <property type="component" value="Unassembled WGS sequence"/>
</dbReference>
<evidence type="ECO:0000256" key="5">
    <source>
        <dbReference type="ARBA" id="ARBA00023136"/>
    </source>
</evidence>
<dbReference type="InterPro" id="IPR020846">
    <property type="entry name" value="MFS_dom"/>
</dbReference>
<feature type="transmembrane region" description="Helical" evidence="6">
    <location>
        <begin position="122"/>
        <end position="140"/>
    </location>
</feature>
<feature type="transmembrane region" description="Helical" evidence="6">
    <location>
        <begin position="316"/>
        <end position="333"/>
    </location>
</feature>
<dbReference type="GO" id="GO:0005886">
    <property type="term" value="C:plasma membrane"/>
    <property type="evidence" value="ECO:0007669"/>
    <property type="project" value="TreeGrafter"/>
</dbReference>
<feature type="transmembrane region" description="Helical" evidence="6">
    <location>
        <begin position="353"/>
        <end position="374"/>
    </location>
</feature>
<accession>A0AAD6GGR5</accession>
<evidence type="ECO:0000256" key="1">
    <source>
        <dbReference type="ARBA" id="ARBA00004141"/>
    </source>
</evidence>
<evidence type="ECO:0000256" key="6">
    <source>
        <dbReference type="SAM" id="Phobius"/>
    </source>
</evidence>
<feature type="transmembrane region" description="Helical" evidence="6">
    <location>
        <begin position="283"/>
        <end position="304"/>
    </location>
</feature>
<dbReference type="PANTHER" id="PTHR23501">
    <property type="entry name" value="MAJOR FACILITATOR SUPERFAMILY"/>
    <property type="match status" value="1"/>
</dbReference>
<feature type="transmembrane region" description="Helical" evidence="6">
    <location>
        <begin position="243"/>
        <end position="263"/>
    </location>
</feature>
<feature type="transmembrane region" description="Helical" evidence="6">
    <location>
        <begin position="152"/>
        <end position="169"/>
    </location>
</feature>
<dbReference type="InterPro" id="IPR036259">
    <property type="entry name" value="MFS_trans_sf"/>
</dbReference>
<evidence type="ECO:0000256" key="2">
    <source>
        <dbReference type="ARBA" id="ARBA00022448"/>
    </source>
</evidence>
<keyword evidence="3 6" id="KW-0812">Transmembrane</keyword>
<proteinExistence type="predicted"/>
<name>A0AAD6GGR5_9EURO</name>
<evidence type="ECO:0000256" key="3">
    <source>
        <dbReference type="ARBA" id="ARBA00022692"/>
    </source>
</evidence>
<keyword evidence="5 6" id="KW-0472">Membrane</keyword>
<comment type="subcellular location">
    <subcellularLocation>
        <location evidence="1">Membrane</location>
        <topology evidence="1">Multi-pass membrane protein</topology>
    </subcellularLocation>
</comment>
<evidence type="ECO:0000256" key="4">
    <source>
        <dbReference type="ARBA" id="ARBA00022989"/>
    </source>
</evidence>
<evidence type="ECO:0000259" key="7">
    <source>
        <dbReference type="PROSITE" id="PS50850"/>
    </source>
</evidence>
<dbReference type="Pfam" id="PF06609">
    <property type="entry name" value="TRI12"/>
    <property type="match status" value="1"/>
</dbReference>
<reference evidence="8 9" key="1">
    <citation type="journal article" date="2023" name="IMA Fungus">
        <title>Comparative genomic study of the Penicillium genus elucidates a diverse pangenome and 15 lateral gene transfer events.</title>
        <authorList>
            <person name="Petersen C."/>
            <person name="Sorensen T."/>
            <person name="Nielsen M.R."/>
            <person name="Sondergaard T.E."/>
            <person name="Sorensen J.L."/>
            <person name="Fitzpatrick D.A."/>
            <person name="Frisvad J.C."/>
            <person name="Nielsen K.L."/>
        </authorList>
    </citation>
    <scope>NUCLEOTIDE SEQUENCE [LARGE SCALE GENOMIC DNA]</scope>
    <source>
        <strain evidence="8 9">IBT 35679</strain>
    </source>
</reference>
<comment type="caution">
    <text evidence="8">The sequence shown here is derived from an EMBL/GenBank/DDBJ whole genome shotgun (WGS) entry which is preliminary data.</text>
</comment>
<feature type="transmembrane region" description="Helical" evidence="6">
    <location>
        <begin position="450"/>
        <end position="471"/>
    </location>
</feature>
<organism evidence="8 9">
    <name type="scientific">Penicillium frequentans</name>
    <dbReference type="NCBI Taxonomy" id="3151616"/>
    <lineage>
        <taxon>Eukaryota</taxon>
        <taxon>Fungi</taxon>
        <taxon>Dikarya</taxon>
        <taxon>Ascomycota</taxon>
        <taxon>Pezizomycotina</taxon>
        <taxon>Eurotiomycetes</taxon>
        <taxon>Eurotiomycetidae</taxon>
        <taxon>Eurotiales</taxon>
        <taxon>Aspergillaceae</taxon>
        <taxon>Penicillium</taxon>
    </lineage>
</organism>
<evidence type="ECO:0000313" key="9">
    <source>
        <dbReference type="Proteomes" id="UP001220324"/>
    </source>
</evidence>